<keyword evidence="2" id="KW-1003">Cell membrane</keyword>
<dbReference type="Proteomes" id="UP001247805">
    <property type="component" value="Unassembled WGS sequence"/>
</dbReference>
<organism evidence="7 8">
    <name type="scientific">Paraglaciecola aquimarina</name>
    <dbReference type="NCBI Taxonomy" id="1235557"/>
    <lineage>
        <taxon>Bacteria</taxon>
        <taxon>Pseudomonadati</taxon>
        <taxon>Pseudomonadota</taxon>
        <taxon>Gammaproteobacteria</taxon>
        <taxon>Alteromonadales</taxon>
        <taxon>Alteromonadaceae</taxon>
        <taxon>Paraglaciecola</taxon>
    </lineage>
</organism>
<dbReference type="RefSeq" id="WP_316026306.1">
    <property type="nucleotide sequence ID" value="NZ_JAWDIO010000002.1"/>
</dbReference>
<feature type="transmembrane region" description="Helical" evidence="6">
    <location>
        <begin position="35"/>
        <end position="55"/>
    </location>
</feature>
<comment type="caution">
    <text evidence="7">The sequence shown here is derived from an EMBL/GenBank/DDBJ whole genome shotgun (WGS) entry which is preliminary data.</text>
</comment>
<evidence type="ECO:0000256" key="5">
    <source>
        <dbReference type="ARBA" id="ARBA00023136"/>
    </source>
</evidence>
<feature type="transmembrane region" description="Helical" evidence="6">
    <location>
        <begin position="6"/>
        <end position="23"/>
    </location>
</feature>
<gene>
    <name evidence="7" type="ORF">RS130_13090</name>
</gene>
<protein>
    <submittedName>
        <fullName evidence="7">LysE family transporter</fullName>
    </submittedName>
</protein>
<evidence type="ECO:0000256" key="1">
    <source>
        <dbReference type="ARBA" id="ARBA00004651"/>
    </source>
</evidence>
<feature type="transmembrane region" description="Helical" evidence="6">
    <location>
        <begin position="109"/>
        <end position="126"/>
    </location>
</feature>
<dbReference type="Pfam" id="PF01810">
    <property type="entry name" value="LysE"/>
    <property type="match status" value="1"/>
</dbReference>
<proteinExistence type="predicted"/>
<evidence type="ECO:0000256" key="2">
    <source>
        <dbReference type="ARBA" id="ARBA00022475"/>
    </source>
</evidence>
<evidence type="ECO:0000313" key="7">
    <source>
        <dbReference type="EMBL" id="MDU0354726.1"/>
    </source>
</evidence>
<name>A0ABU3SXJ3_9ALTE</name>
<keyword evidence="8" id="KW-1185">Reference proteome</keyword>
<keyword evidence="5 6" id="KW-0472">Membrane</keyword>
<evidence type="ECO:0000256" key="3">
    <source>
        <dbReference type="ARBA" id="ARBA00022692"/>
    </source>
</evidence>
<accession>A0ABU3SXJ3</accession>
<dbReference type="PANTHER" id="PTHR30086:SF20">
    <property type="entry name" value="ARGININE EXPORTER PROTEIN ARGO-RELATED"/>
    <property type="match status" value="1"/>
</dbReference>
<feature type="transmembrane region" description="Helical" evidence="6">
    <location>
        <begin position="182"/>
        <end position="199"/>
    </location>
</feature>
<evidence type="ECO:0000313" key="8">
    <source>
        <dbReference type="Proteomes" id="UP001247805"/>
    </source>
</evidence>
<comment type="subcellular location">
    <subcellularLocation>
        <location evidence="1">Cell membrane</location>
        <topology evidence="1">Multi-pass membrane protein</topology>
    </subcellularLocation>
</comment>
<keyword evidence="4 6" id="KW-1133">Transmembrane helix</keyword>
<feature type="transmembrane region" description="Helical" evidence="6">
    <location>
        <begin position="146"/>
        <end position="170"/>
    </location>
</feature>
<dbReference type="InterPro" id="IPR001123">
    <property type="entry name" value="LeuE-type"/>
</dbReference>
<reference evidence="7 8" key="1">
    <citation type="submission" date="2023-10" db="EMBL/GenBank/DDBJ databases">
        <title>Glaciecola aquimarina strain GGW-M5 nov., isolated from a coastal seawater.</title>
        <authorList>
            <person name="Bayburt H."/>
            <person name="Kim J.M."/>
            <person name="Choi B.J."/>
            <person name="Jeon C.O."/>
        </authorList>
    </citation>
    <scope>NUCLEOTIDE SEQUENCE [LARGE SCALE GENOMIC DNA]</scope>
    <source>
        <strain evidence="7 8">KCTC 32108</strain>
    </source>
</reference>
<dbReference type="EMBL" id="JAWDIO010000002">
    <property type="protein sequence ID" value="MDU0354726.1"/>
    <property type="molecule type" value="Genomic_DNA"/>
</dbReference>
<evidence type="ECO:0000256" key="4">
    <source>
        <dbReference type="ARBA" id="ARBA00022989"/>
    </source>
</evidence>
<sequence length="204" mass="22132">MLYAGFQGVVLGLSMIVPIGAQNSHVLSQGIKRHFHLLTATVCILCDVILINIGIFGGAKLLSRSPLLISIISWAGMAFLVGYAGMSFRSAWQNNYQATRYNQDATTRVAVLTTTLAITLLNPHVYLDTVVILGSVGGQFNGYDKVAFAVGTMLASIIWFYCLATAAATLSPWLNRSKVQRIIDCLVGCVMCVIAYMLYQSILT</sequence>
<feature type="transmembrane region" description="Helical" evidence="6">
    <location>
        <begin position="67"/>
        <end position="88"/>
    </location>
</feature>
<dbReference type="PANTHER" id="PTHR30086">
    <property type="entry name" value="ARGININE EXPORTER PROTEIN ARGO"/>
    <property type="match status" value="1"/>
</dbReference>
<evidence type="ECO:0000256" key="6">
    <source>
        <dbReference type="SAM" id="Phobius"/>
    </source>
</evidence>
<keyword evidence="3 6" id="KW-0812">Transmembrane</keyword>